<comment type="caution">
    <text evidence="1">The sequence shown here is derived from an EMBL/GenBank/DDBJ whole genome shotgun (WGS) entry which is preliminary data.</text>
</comment>
<dbReference type="Proteomes" id="UP000031599">
    <property type="component" value="Unassembled WGS sequence"/>
</dbReference>
<dbReference type="EMBL" id="JMCC02000087">
    <property type="protein sequence ID" value="KIG13831.1"/>
    <property type="molecule type" value="Genomic_DNA"/>
</dbReference>
<evidence type="ECO:0000313" key="2">
    <source>
        <dbReference type="Proteomes" id="UP000031599"/>
    </source>
</evidence>
<gene>
    <name evidence="1" type="ORF">DB30_07486</name>
</gene>
<evidence type="ECO:0000313" key="1">
    <source>
        <dbReference type="EMBL" id="KIG13831.1"/>
    </source>
</evidence>
<name>A0A0C2CRM2_9BACT</name>
<dbReference type="AlphaFoldDB" id="A0A0C2CRM2"/>
<organism evidence="1 2">
    <name type="scientific">Enhygromyxa salina</name>
    <dbReference type="NCBI Taxonomy" id="215803"/>
    <lineage>
        <taxon>Bacteria</taxon>
        <taxon>Pseudomonadati</taxon>
        <taxon>Myxococcota</taxon>
        <taxon>Polyangia</taxon>
        <taxon>Nannocystales</taxon>
        <taxon>Nannocystaceae</taxon>
        <taxon>Enhygromyxa</taxon>
    </lineage>
</organism>
<sequence>MVNFFTDIEFEAIAGLANLPPGCVAVTACRAEQAQCNVQSPFLARRSNGGNVVVGNFADPATPIKLAFGPGPSPCGMPVEFALGDALKLGVVFNSNRRESAVLPLPCFSGPSLVLYVGKDGSTFYDEELLEPAALQQ</sequence>
<reference evidence="1 2" key="1">
    <citation type="submission" date="2014-12" db="EMBL/GenBank/DDBJ databases">
        <title>Genome assembly of Enhygromyxa salina DSM 15201.</title>
        <authorList>
            <person name="Sharma G."/>
            <person name="Subramanian S."/>
        </authorList>
    </citation>
    <scope>NUCLEOTIDE SEQUENCE [LARGE SCALE GENOMIC DNA]</scope>
    <source>
        <strain evidence="1 2">DSM 15201</strain>
    </source>
</reference>
<protein>
    <submittedName>
        <fullName evidence="1">Uncharacterized protein</fullName>
    </submittedName>
</protein>
<proteinExistence type="predicted"/>
<accession>A0A0C2CRM2</accession>